<dbReference type="Proteomes" id="UP001321453">
    <property type="component" value="Unassembled WGS sequence"/>
</dbReference>
<keyword evidence="4" id="KW-1185">Reference proteome</keyword>
<proteinExistence type="predicted"/>
<accession>A0ABT7S5R0</accession>
<name>A0ABT7S5R0_9CELL</name>
<keyword evidence="2" id="KW-0472">Membrane</keyword>
<feature type="transmembrane region" description="Helical" evidence="2">
    <location>
        <begin position="57"/>
        <end position="77"/>
    </location>
</feature>
<organism evidence="3 4">
    <name type="scientific">Cellulomonas edaphi</name>
    <dbReference type="NCBI Taxonomy" id="3053468"/>
    <lineage>
        <taxon>Bacteria</taxon>
        <taxon>Bacillati</taxon>
        <taxon>Actinomycetota</taxon>
        <taxon>Actinomycetes</taxon>
        <taxon>Micrococcales</taxon>
        <taxon>Cellulomonadaceae</taxon>
        <taxon>Cellulomonas</taxon>
    </lineage>
</organism>
<dbReference type="InterPro" id="IPR021449">
    <property type="entry name" value="DUF3099"/>
</dbReference>
<reference evidence="3 4" key="1">
    <citation type="submission" date="2023-06" db="EMBL/GenBank/DDBJ databases">
        <title>Cellulomonas sp. MW9 Whole genome sequence.</title>
        <authorList>
            <person name="Park S."/>
        </authorList>
    </citation>
    <scope>NUCLEOTIDE SEQUENCE [LARGE SCALE GENOMIC DNA]</scope>
    <source>
        <strain evidence="3 4">MW9</strain>
    </source>
</reference>
<feature type="transmembrane region" description="Helical" evidence="2">
    <location>
        <begin position="33"/>
        <end position="51"/>
    </location>
</feature>
<sequence length="108" mass="11874">MSARKHQDEPEVTRITSAPEPLADDVARRQKRYLIQMGIRVVCFALAVITWSHIPVWLSVILIVGAVVLPYVAVILANAGRERRDDETTFIDPRQIGPGSGPSGRLGS</sequence>
<evidence type="ECO:0000256" key="1">
    <source>
        <dbReference type="SAM" id="MobiDB-lite"/>
    </source>
</evidence>
<evidence type="ECO:0000256" key="2">
    <source>
        <dbReference type="SAM" id="Phobius"/>
    </source>
</evidence>
<keyword evidence="2" id="KW-0812">Transmembrane</keyword>
<feature type="region of interest" description="Disordered" evidence="1">
    <location>
        <begin position="82"/>
        <end position="108"/>
    </location>
</feature>
<comment type="caution">
    <text evidence="3">The sequence shown here is derived from an EMBL/GenBank/DDBJ whole genome shotgun (WGS) entry which is preliminary data.</text>
</comment>
<protein>
    <submittedName>
        <fullName evidence="3">DUF3099 domain-containing protein</fullName>
    </submittedName>
</protein>
<dbReference type="RefSeq" id="WP_289446166.1">
    <property type="nucleotide sequence ID" value="NZ_JAUCGR010000002.1"/>
</dbReference>
<feature type="compositionally biased region" description="Basic and acidic residues" evidence="1">
    <location>
        <begin position="1"/>
        <end position="12"/>
    </location>
</feature>
<evidence type="ECO:0000313" key="3">
    <source>
        <dbReference type="EMBL" id="MDM7830955.1"/>
    </source>
</evidence>
<dbReference type="EMBL" id="JAUCGR010000002">
    <property type="protein sequence ID" value="MDM7830955.1"/>
    <property type="molecule type" value="Genomic_DNA"/>
</dbReference>
<gene>
    <name evidence="3" type="ORF">QRT05_06385</name>
</gene>
<feature type="compositionally biased region" description="Gly residues" evidence="1">
    <location>
        <begin position="98"/>
        <end position="108"/>
    </location>
</feature>
<evidence type="ECO:0000313" key="4">
    <source>
        <dbReference type="Proteomes" id="UP001321453"/>
    </source>
</evidence>
<dbReference type="Pfam" id="PF11298">
    <property type="entry name" value="DUF3099"/>
    <property type="match status" value="1"/>
</dbReference>
<keyword evidence="2" id="KW-1133">Transmembrane helix</keyword>
<feature type="region of interest" description="Disordered" evidence="1">
    <location>
        <begin position="1"/>
        <end position="20"/>
    </location>
</feature>